<evidence type="ECO:0000313" key="2">
    <source>
        <dbReference type="Proteomes" id="UP000000752"/>
    </source>
</evidence>
<dbReference type="AlphaFoldDB" id="O58860"/>
<dbReference type="KEGG" id="pho:PH1133"/>
<sequence length="101" mass="11694">MLLSYLFNYCKNFITSTPQQFFELLSTPSLSPGLSYHTYCSHQRHIIRRVYRDFYSEIGGLLFLRKYSSLSLSSLTAERSLSILSSLYLDLKVVSKPSRNP</sequence>
<proteinExistence type="predicted"/>
<dbReference type="Proteomes" id="UP000000752">
    <property type="component" value="Chromosome"/>
</dbReference>
<protein>
    <submittedName>
        <fullName evidence="1">Uncharacterized protein</fullName>
    </submittedName>
</protein>
<reference evidence="1 2" key="1">
    <citation type="journal article" date="1998" name="DNA Res.">
        <title>Complete sequence and gene organization of the genome of a hyper-thermophilic archaebacterium, Pyrococcus horikoshii OT3.</title>
        <authorList>
            <person name="Kawarabayasi Y."/>
            <person name="Sawada M."/>
            <person name="Horikawa H."/>
            <person name="Haikawa Y."/>
            <person name="Hino Y."/>
            <person name="Yamamoto S."/>
            <person name="Sekine M."/>
            <person name="Baba S."/>
            <person name="Kosugi H."/>
            <person name="Hosoyama A."/>
            <person name="Nagai Y."/>
            <person name="Sakai M."/>
            <person name="Ogura K."/>
            <person name="Otuka R."/>
            <person name="Nakazawa H."/>
            <person name="Takamiya M."/>
            <person name="Ohfuku Y."/>
            <person name="Funahashi T."/>
            <person name="Tanaka T."/>
            <person name="Kudoh Y."/>
            <person name="Yamazaki J."/>
            <person name="Kushida N."/>
            <person name="Oguchi A."/>
            <person name="Aoki K."/>
            <person name="Nakamura Y."/>
            <person name="Robb T.F."/>
            <person name="Horikoshi K."/>
            <person name="Masuchi Y."/>
            <person name="Shizuya H."/>
            <person name="Kikuchi H."/>
        </authorList>
    </citation>
    <scope>NUCLEOTIDE SEQUENCE [LARGE SCALE GENOMIC DNA]</scope>
    <source>
        <strain evidence="2">ATCC 700860 / DSM 12428 / JCM 9974 / NBRC 100139 / OT-3</strain>
    </source>
</reference>
<evidence type="ECO:0000313" key="1">
    <source>
        <dbReference type="EMBL" id="BAA30233.1"/>
    </source>
</evidence>
<organism evidence="1 2">
    <name type="scientific">Pyrococcus horikoshii (strain ATCC 700860 / DSM 12428 / JCM 9974 / NBRC 100139 / OT-3)</name>
    <dbReference type="NCBI Taxonomy" id="70601"/>
    <lineage>
        <taxon>Archaea</taxon>
        <taxon>Methanobacteriati</taxon>
        <taxon>Methanobacteriota</taxon>
        <taxon>Thermococci</taxon>
        <taxon>Thermococcales</taxon>
        <taxon>Thermococcaceae</taxon>
        <taxon>Pyrococcus</taxon>
    </lineage>
</organism>
<dbReference type="EMBL" id="BA000001">
    <property type="protein sequence ID" value="BAA30233.1"/>
    <property type="molecule type" value="Genomic_DNA"/>
</dbReference>
<dbReference type="PIR" id="G71054">
    <property type="entry name" value="G71054"/>
</dbReference>
<keyword evidence="2" id="KW-1185">Reference proteome</keyword>
<gene>
    <name evidence="1" type="ordered locus">PH1133</name>
</gene>
<dbReference type="EnsemblBacteria" id="BAA30233">
    <property type="protein sequence ID" value="BAA30233"/>
    <property type="gene ID" value="BAA30233"/>
</dbReference>
<accession>O58860</accession>
<name>O58860_PYRHO</name>